<comment type="caution">
    <text evidence="1">The sequence shown here is derived from an EMBL/GenBank/DDBJ whole genome shotgun (WGS) entry which is preliminary data.</text>
</comment>
<evidence type="ECO:0000313" key="1">
    <source>
        <dbReference type="EMBL" id="KUG07412.1"/>
    </source>
</evidence>
<proteinExistence type="predicted"/>
<dbReference type="EMBL" id="LNAL01000007">
    <property type="protein sequence ID" value="KUG07412.1"/>
    <property type="molecule type" value="Genomic_DNA"/>
</dbReference>
<dbReference type="AlphaFoldDB" id="A0A9X0HKA0"/>
<dbReference type="Proteomes" id="UP000054223">
    <property type="component" value="Unassembled WGS sequence"/>
</dbReference>
<accession>A0A9X0HKA0</accession>
<gene>
    <name evidence="1" type="ORF">ASU33_13750</name>
</gene>
<sequence length="59" mass="6198">MAGTDSVCIQGITDWDGVSEGQGSNHPVTTLTEIIIMGCVGACWYDSISDNGTLILTHL</sequence>
<evidence type="ECO:0000313" key="2">
    <source>
        <dbReference type="Proteomes" id="UP000054223"/>
    </source>
</evidence>
<keyword evidence="2" id="KW-1185">Reference proteome</keyword>
<protein>
    <submittedName>
        <fullName evidence="1">Uncharacterized protein</fullName>
    </submittedName>
</protein>
<organism evidence="1 2">
    <name type="scientific">Solirubrum puertoriconensis</name>
    <dbReference type="NCBI Taxonomy" id="1751427"/>
    <lineage>
        <taxon>Bacteria</taxon>
        <taxon>Pseudomonadati</taxon>
        <taxon>Bacteroidota</taxon>
        <taxon>Cytophagia</taxon>
        <taxon>Cytophagales</taxon>
    </lineage>
</organism>
<reference evidence="1 2" key="1">
    <citation type="submission" date="2015-11" db="EMBL/GenBank/DDBJ databases">
        <title>Solirubrum puertoriconensis gen. nov. an environmental bacteria isolated in Puerto Rico.</title>
        <authorList>
            <person name="Cuebas-Irizarry M.F."/>
            <person name="Montalvo-Rodriguez R."/>
        </authorList>
    </citation>
    <scope>NUCLEOTIDE SEQUENCE [LARGE SCALE GENOMIC DNA]</scope>
    <source>
        <strain evidence="1 2">MC1A</strain>
    </source>
</reference>
<name>A0A9X0HKA0_SOLP1</name>